<dbReference type="PROSITE" id="PS50949">
    <property type="entry name" value="HTH_GNTR"/>
    <property type="match status" value="1"/>
</dbReference>
<keyword evidence="3" id="KW-0804">Transcription</keyword>
<evidence type="ECO:0000259" key="5">
    <source>
        <dbReference type="PROSITE" id="PS50949"/>
    </source>
</evidence>
<dbReference type="Proteomes" id="UP000234752">
    <property type="component" value="Plasmid unnamed2"/>
</dbReference>
<dbReference type="SUPFAM" id="SSF48008">
    <property type="entry name" value="GntR ligand-binding domain-like"/>
    <property type="match status" value="1"/>
</dbReference>
<feature type="domain" description="HTH gntR-type" evidence="5">
    <location>
        <begin position="31"/>
        <end position="98"/>
    </location>
</feature>
<keyword evidence="1" id="KW-0805">Transcription regulation</keyword>
<dbReference type="GO" id="GO:0003677">
    <property type="term" value="F:DNA binding"/>
    <property type="evidence" value="ECO:0007669"/>
    <property type="project" value="UniProtKB-KW"/>
</dbReference>
<accession>A0A2K9NL25</accession>
<dbReference type="CDD" id="cd07377">
    <property type="entry name" value="WHTH_GntR"/>
    <property type="match status" value="1"/>
</dbReference>
<dbReference type="InterPro" id="IPR000524">
    <property type="entry name" value="Tscrpt_reg_HTH_GntR"/>
</dbReference>
<dbReference type="Pfam" id="PF00392">
    <property type="entry name" value="GntR"/>
    <property type="match status" value="1"/>
</dbReference>
<dbReference type="Gene3D" id="1.20.120.530">
    <property type="entry name" value="GntR ligand-binding domain-like"/>
    <property type="match status" value="1"/>
</dbReference>
<proteinExistence type="predicted"/>
<reference evidence="6 7" key="1">
    <citation type="submission" date="2017-12" db="EMBL/GenBank/DDBJ databases">
        <title>Genomes of bacteria within cyanobacterial aggregates.</title>
        <authorList>
            <person name="Cai H."/>
        </authorList>
    </citation>
    <scope>NUCLEOTIDE SEQUENCE [LARGE SCALE GENOMIC DNA]</scope>
    <source>
        <strain evidence="6 7">TH16</strain>
        <plasmid evidence="6 7">unnamed2</plasmid>
    </source>
</reference>
<evidence type="ECO:0000256" key="1">
    <source>
        <dbReference type="ARBA" id="ARBA00023015"/>
    </source>
</evidence>
<feature type="region of interest" description="Disordered" evidence="4">
    <location>
        <begin position="1"/>
        <end position="26"/>
    </location>
</feature>
<gene>
    <name evidence="6" type="ORF">C0V82_25385</name>
</gene>
<dbReference type="OrthoDB" id="9788098at2"/>
<dbReference type="InterPro" id="IPR011711">
    <property type="entry name" value="GntR_C"/>
</dbReference>
<evidence type="ECO:0000313" key="7">
    <source>
        <dbReference type="Proteomes" id="UP000234752"/>
    </source>
</evidence>
<evidence type="ECO:0000256" key="4">
    <source>
        <dbReference type="SAM" id="MobiDB-lite"/>
    </source>
</evidence>
<geneLocation type="plasmid" evidence="6 7">
    <name>unnamed2</name>
</geneLocation>
<evidence type="ECO:0000256" key="3">
    <source>
        <dbReference type="ARBA" id="ARBA00023163"/>
    </source>
</evidence>
<dbReference type="SMART" id="SM00895">
    <property type="entry name" value="FCD"/>
    <property type="match status" value="1"/>
</dbReference>
<evidence type="ECO:0000256" key="2">
    <source>
        <dbReference type="ARBA" id="ARBA00023125"/>
    </source>
</evidence>
<dbReference type="GO" id="GO:0003700">
    <property type="term" value="F:DNA-binding transcription factor activity"/>
    <property type="evidence" value="ECO:0007669"/>
    <property type="project" value="InterPro"/>
</dbReference>
<dbReference type="InterPro" id="IPR036388">
    <property type="entry name" value="WH-like_DNA-bd_sf"/>
</dbReference>
<dbReference type="InterPro" id="IPR036390">
    <property type="entry name" value="WH_DNA-bd_sf"/>
</dbReference>
<dbReference type="EMBL" id="CP025614">
    <property type="protein sequence ID" value="AUN33751.1"/>
    <property type="molecule type" value="Genomic_DNA"/>
</dbReference>
<keyword evidence="7" id="KW-1185">Reference proteome</keyword>
<dbReference type="SUPFAM" id="SSF46785">
    <property type="entry name" value="Winged helix' DNA-binding domain"/>
    <property type="match status" value="1"/>
</dbReference>
<dbReference type="PANTHER" id="PTHR43537">
    <property type="entry name" value="TRANSCRIPTIONAL REGULATOR, GNTR FAMILY"/>
    <property type="match status" value="1"/>
</dbReference>
<dbReference type="SMART" id="SM00345">
    <property type="entry name" value="HTH_GNTR"/>
    <property type="match status" value="1"/>
</dbReference>
<organism evidence="6 7">
    <name type="scientific">Niveispirillum cyanobacteriorum</name>
    <dbReference type="NCBI Taxonomy" id="1612173"/>
    <lineage>
        <taxon>Bacteria</taxon>
        <taxon>Pseudomonadati</taxon>
        <taxon>Pseudomonadota</taxon>
        <taxon>Alphaproteobacteria</taxon>
        <taxon>Rhodospirillales</taxon>
        <taxon>Azospirillaceae</taxon>
        <taxon>Niveispirillum</taxon>
    </lineage>
</organism>
<dbReference type="AlphaFoldDB" id="A0A2K9NL25"/>
<sequence>MGLGNECQGVKRVERDQERPGLRPIDMDSNEPVARRVFRELRRAIVRMVFLPGQALSEQEIADQLGVSRQPVREAFIKLADAGLLQIKPQRGSFIVKISVKQVFDARFVREAVEVAVAARAAAEASPRHIEEFRANLKQQSIAIEERDNGRFMELDEALHRSIAMSVGCDYAWRVVEETKAQMDRVRYLSMPDATPLPRLIAQHTSIVDAIAAHDADAAQAAMRLHLREILASLPELEKRFPALFNHDIPDAP</sequence>
<evidence type="ECO:0000313" key="6">
    <source>
        <dbReference type="EMBL" id="AUN33751.1"/>
    </source>
</evidence>
<feature type="compositionally biased region" description="Basic and acidic residues" evidence="4">
    <location>
        <begin position="9"/>
        <end position="21"/>
    </location>
</feature>
<dbReference type="Gene3D" id="1.10.10.10">
    <property type="entry name" value="Winged helix-like DNA-binding domain superfamily/Winged helix DNA-binding domain"/>
    <property type="match status" value="1"/>
</dbReference>
<dbReference type="PRINTS" id="PR00035">
    <property type="entry name" value="HTHGNTR"/>
</dbReference>
<dbReference type="PANTHER" id="PTHR43537:SF6">
    <property type="entry name" value="HTH-TYPE TRANSCRIPTIONAL REPRESSOR RSPR"/>
    <property type="match status" value="1"/>
</dbReference>
<name>A0A2K9NL25_9PROT</name>
<keyword evidence="6" id="KW-0614">Plasmid</keyword>
<protein>
    <submittedName>
        <fullName evidence="6">GntR family transcriptional regulator</fullName>
    </submittedName>
</protein>
<dbReference type="Pfam" id="PF07729">
    <property type="entry name" value="FCD"/>
    <property type="match status" value="1"/>
</dbReference>
<keyword evidence="2" id="KW-0238">DNA-binding</keyword>
<dbReference type="KEGG" id="ncb:C0V82_25385"/>
<dbReference type="InterPro" id="IPR008920">
    <property type="entry name" value="TF_FadR/GntR_C"/>
</dbReference>